<protein>
    <submittedName>
        <fullName evidence="1">Unannotated protein</fullName>
    </submittedName>
</protein>
<name>A0A6J6WZ96_9ZZZZ</name>
<dbReference type="AlphaFoldDB" id="A0A6J6WZ96"/>
<organism evidence="1">
    <name type="scientific">freshwater metagenome</name>
    <dbReference type="NCBI Taxonomy" id="449393"/>
    <lineage>
        <taxon>unclassified sequences</taxon>
        <taxon>metagenomes</taxon>
        <taxon>ecological metagenomes</taxon>
    </lineage>
</organism>
<proteinExistence type="predicted"/>
<sequence>MPCGELRADLEPLRFWRHLPLVIEWPWMASSWAWNIESTMEMSMCWPRPVRSRW</sequence>
<gene>
    <name evidence="1" type="ORF">UFOPK3001_00033</name>
</gene>
<reference evidence="1" key="1">
    <citation type="submission" date="2020-05" db="EMBL/GenBank/DDBJ databases">
        <authorList>
            <person name="Chiriac C."/>
            <person name="Salcher M."/>
            <person name="Ghai R."/>
            <person name="Kavagutti S V."/>
        </authorList>
    </citation>
    <scope>NUCLEOTIDE SEQUENCE</scope>
</reference>
<dbReference type="EMBL" id="CAFAAJ010000002">
    <property type="protein sequence ID" value="CAB4788563.1"/>
    <property type="molecule type" value="Genomic_DNA"/>
</dbReference>
<evidence type="ECO:0000313" key="1">
    <source>
        <dbReference type="EMBL" id="CAB4788563.1"/>
    </source>
</evidence>
<accession>A0A6J6WZ96</accession>